<evidence type="ECO:0000313" key="1">
    <source>
        <dbReference type="EMBL" id="SVE44348.1"/>
    </source>
</evidence>
<organism evidence="1">
    <name type="scientific">marine metagenome</name>
    <dbReference type="NCBI Taxonomy" id="408172"/>
    <lineage>
        <taxon>unclassified sequences</taxon>
        <taxon>metagenomes</taxon>
        <taxon>ecological metagenomes</taxon>
    </lineage>
</organism>
<feature type="non-terminal residue" evidence="1">
    <location>
        <position position="1"/>
    </location>
</feature>
<feature type="non-terminal residue" evidence="1">
    <location>
        <position position="47"/>
    </location>
</feature>
<reference evidence="1" key="1">
    <citation type="submission" date="2018-05" db="EMBL/GenBank/DDBJ databases">
        <authorList>
            <person name="Lanie J.A."/>
            <person name="Ng W.-L."/>
            <person name="Kazmierczak K.M."/>
            <person name="Andrzejewski T.M."/>
            <person name="Davidsen T.M."/>
            <person name="Wayne K.J."/>
            <person name="Tettelin H."/>
            <person name="Glass J.I."/>
            <person name="Rusch D."/>
            <person name="Podicherti R."/>
            <person name="Tsui H.-C.T."/>
            <person name="Winkler M.E."/>
        </authorList>
    </citation>
    <scope>NUCLEOTIDE SEQUENCE</scope>
</reference>
<name>A0A383DKI8_9ZZZZ</name>
<sequence>VVYLLRILAKIIFIGGPSAAPAHSFARAKEKCYEDGPVRKAARSHAG</sequence>
<dbReference type="EMBL" id="UINC01217656">
    <property type="protein sequence ID" value="SVE44348.1"/>
    <property type="molecule type" value="Genomic_DNA"/>
</dbReference>
<dbReference type="AlphaFoldDB" id="A0A383DKI8"/>
<gene>
    <name evidence="1" type="ORF">METZ01_LOCUS497202</name>
</gene>
<accession>A0A383DKI8</accession>
<proteinExistence type="predicted"/>
<protein>
    <submittedName>
        <fullName evidence="1">Uncharacterized protein</fullName>
    </submittedName>
</protein>